<dbReference type="GeneID" id="26623285"/>
<organism evidence="1 2">
    <name type="scientific">Staphylococcus phage phiIPLA-RODI</name>
    <dbReference type="NCBI Taxonomy" id="1572703"/>
    <lineage>
        <taxon>Viruses</taxon>
        <taxon>Duplodnaviria</taxon>
        <taxon>Heunggongvirae</taxon>
        <taxon>Uroviricota</taxon>
        <taxon>Caudoviricetes</taxon>
        <taxon>Herelleviridae</taxon>
        <taxon>Twortvirinae</taxon>
        <taxon>Kayvirus</taxon>
        <taxon>Kayvirus rodi</taxon>
    </lineage>
</organism>
<name>A0A0D3MV52_9CAUD</name>
<protein>
    <submittedName>
        <fullName evidence="1">Uncharacterized protein</fullName>
    </submittedName>
</protein>
<evidence type="ECO:0000313" key="1">
    <source>
        <dbReference type="EMBL" id="AJA42139.1"/>
    </source>
</evidence>
<dbReference type="KEGG" id="vg:26623285"/>
<sequence length="64" mass="7412">MNREQISKLEDKVNEVVSNEEIIDDVAYVQAHKLIKEYLDLPISNLEKKDVMTEVLLLLNKANN</sequence>
<proteinExistence type="predicted"/>
<dbReference type="EMBL" id="KP027446">
    <property type="protein sequence ID" value="AJA42139.1"/>
    <property type="molecule type" value="Genomic_DNA"/>
</dbReference>
<keyword evidence="2" id="KW-1185">Reference proteome</keyword>
<evidence type="ECO:0000313" key="2">
    <source>
        <dbReference type="Proteomes" id="UP000032690"/>
    </source>
</evidence>
<dbReference type="Proteomes" id="UP000032690">
    <property type="component" value="Segment"/>
</dbReference>
<accession>A0A0D3MV52</accession>
<reference evidence="1 2" key="1">
    <citation type="journal article" date="2015" name="Appl. Environ. Microbiol.">
        <title>Two Phages, phiIPLA-RODI and phiIPLA-C1C, Lyse Mono- and Dual-Species Staphylococcal Biofilms.</title>
        <authorList>
            <person name="Gutierrez D."/>
            <person name="Vandenheuvel D."/>
            <person name="Martinez B."/>
            <person name="Rodriguez A."/>
            <person name="Lavigne R."/>
            <person name="Garcia P."/>
        </authorList>
    </citation>
    <scope>NUCLEOTIDE SEQUENCE [LARGE SCALE GENOMIC DNA]</scope>
</reference>
<dbReference type="RefSeq" id="YP_009196013.1">
    <property type="nucleotide sequence ID" value="NC_028765.1"/>
</dbReference>